<dbReference type="InterPro" id="IPR036259">
    <property type="entry name" value="MFS_trans_sf"/>
</dbReference>
<dbReference type="EMBL" id="BPVZ01000100">
    <property type="protein sequence ID" value="GKV33397.1"/>
    <property type="molecule type" value="Genomic_DNA"/>
</dbReference>
<feature type="transmembrane region" description="Helical" evidence="1">
    <location>
        <begin position="63"/>
        <end position="87"/>
    </location>
</feature>
<dbReference type="Gene3D" id="1.20.1250.20">
    <property type="entry name" value="MFS general substrate transporter like domains"/>
    <property type="match status" value="1"/>
</dbReference>
<keyword evidence="1" id="KW-0472">Membrane</keyword>
<gene>
    <name evidence="2" type="ORF">SLEP1_g41916</name>
</gene>
<feature type="transmembrane region" description="Helical" evidence="1">
    <location>
        <begin position="21"/>
        <end position="43"/>
    </location>
</feature>
<keyword evidence="1" id="KW-1133">Transmembrane helix</keyword>
<evidence type="ECO:0000256" key="1">
    <source>
        <dbReference type="SAM" id="Phobius"/>
    </source>
</evidence>
<keyword evidence="3" id="KW-1185">Reference proteome</keyword>
<dbReference type="Proteomes" id="UP001054252">
    <property type="component" value="Unassembled WGS sequence"/>
</dbReference>
<evidence type="ECO:0000313" key="3">
    <source>
        <dbReference type="Proteomes" id="UP001054252"/>
    </source>
</evidence>
<reference evidence="2 3" key="1">
    <citation type="journal article" date="2021" name="Commun. Biol.">
        <title>The genome of Shorea leprosula (Dipterocarpaceae) highlights the ecological relevance of drought in aseasonal tropical rainforests.</title>
        <authorList>
            <person name="Ng K.K.S."/>
            <person name="Kobayashi M.J."/>
            <person name="Fawcett J.A."/>
            <person name="Hatakeyama M."/>
            <person name="Paape T."/>
            <person name="Ng C.H."/>
            <person name="Ang C.C."/>
            <person name="Tnah L.H."/>
            <person name="Lee C.T."/>
            <person name="Nishiyama T."/>
            <person name="Sese J."/>
            <person name="O'Brien M.J."/>
            <person name="Copetti D."/>
            <person name="Mohd Noor M.I."/>
            <person name="Ong R.C."/>
            <person name="Putra M."/>
            <person name="Sireger I.Z."/>
            <person name="Indrioko S."/>
            <person name="Kosugi Y."/>
            <person name="Izuno A."/>
            <person name="Isagi Y."/>
            <person name="Lee S.L."/>
            <person name="Shimizu K.K."/>
        </authorList>
    </citation>
    <scope>NUCLEOTIDE SEQUENCE [LARGE SCALE GENOMIC DNA]</scope>
    <source>
        <strain evidence="2">214</strain>
    </source>
</reference>
<dbReference type="AlphaFoldDB" id="A0AAV5L8P0"/>
<sequence length="185" mass="19997">MPLRVLSALDSARTQYYHFKAIVIAGMGLFTDAYDLFCIPPIVRLLGHLYHDNKELPTQVTSALVAVALVGTDTTLCLVESGVLPVLAGVGYRRRLPAVGNNHVGVCQQEDTWCVHSGSVFDAGVWDFGELGYDNGDLLHISEGIACFKRLHAGRCRHLVAVDSDDGRRSGCIDLLLADVDAGNC</sequence>
<proteinExistence type="predicted"/>
<evidence type="ECO:0000313" key="2">
    <source>
        <dbReference type="EMBL" id="GKV33397.1"/>
    </source>
</evidence>
<comment type="caution">
    <text evidence="2">The sequence shown here is derived from an EMBL/GenBank/DDBJ whole genome shotgun (WGS) entry which is preliminary data.</text>
</comment>
<organism evidence="2 3">
    <name type="scientific">Rubroshorea leprosula</name>
    <dbReference type="NCBI Taxonomy" id="152421"/>
    <lineage>
        <taxon>Eukaryota</taxon>
        <taxon>Viridiplantae</taxon>
        <taxon>Streptophyta</taxon>
        <taxon>Embryophyta</taxon>
        <taxon>Tracheophyta</taxon>
        <taxon>Spermatophyta</taxon>
        <taxon>Magnoliopsida</taxon>
        <taxon>eudicotyledons</taxon>
        <taxon>Gunneridae</taxon>
        <taxon>Pentapetalae</taxon>
        <taxon>rosids</taxon>
        <taxon>malvids</taxon>
        <taxon>Malvales</taxon>
        <taxon>Dipterocarpaceae</taxon>
        <taxon>Rubroshorea</taxon>
    </lineage>
</organism>
<protein>
    <submittedName>
        <fullName evidence="2">Uncharacterized protein</fullName>
    </submittedName>
</protein>
<keyword evidence="1" id="KW-0812">Transmembrane</keyword>
<name>A0AAV5L8P0_9ROSI</name>
<accession>A0AAV5L8P0</accession>